<evidence type="ECO:0000256" key="1">
    <source>
        <dbReference type="ARBA" id="ARBA00022801"/>
    </source>
</evidence>
<dbReference type="InterPro" id="IPR006439">
    <property type="entry name" value="HAD-SF_hydro_IA"/>
</dbReference>
<sequence length="175" mass="20443">MLERFYPWERRNSAYKIPYGQYWKEGYRGVIFDIDNTLVPHGVPADERAIELFERLHKMGFSTCLLSNNKEPRVKSFALQVDSPYLYQGKKPSPKGYQRAMEKMGTKAENTLFVGDQLFTDIYGANRAGIRSILVSPIHPREEIQIVLKRFLERPVLWAYERSSRNGLKKPEKRA</sequence>
<dbReference type="InterPro" id="IPR023214">
    <property type="entry name" value="HAD_sf"/>
</dbReference>
<dbReference type="AlphaFoldDB" id="A0A9D2PZ18"/>
<dbReference type="InterPro" id="IPR036412">
    <property type="entry name" value="HAD-like_sf"/>
</dbReference>
<dbReference type="NCBIfam" id="TIGR01549">
    <property type="entry name" value="HAD-SF-IA-v1"/>
    <property type="match status" value="1"/>
</dbReference>
<dbReference type="Gene3D" id="3.40.50.1000">
    <property type="entry name" value="HAD superfamily/HAD-like"/>
    <property type="match status" value="1"/>
</dbReference>
<dbReference type="NCBIfam" id="TIGR01509">
    <property type="entry name" value="HAD-SF-IA-v3"/>
    <property type="match status" value="1"/>
</dbReference>
<protein>
    <submittedName>
        <fullName evidence="2">YqeG family HAD IIIA-type phosphatase</fullName>
    </submittedName>
</protein>
<accession>A0A9D2PZ18</accession>
<reference evidence="2" key="2">
    <citation type="submission" date="2021-04" db="EMBL/GenBank/DDBJ databases">
        <authorList>
            <person name="Gilroy R."/>
        </authorList>
    </citation>
    <scope>NUCLEOTIDE SEQUENCE</scope>
    <source>
        <strain evidence="2">CHK198-12963</strain>
    </source>
</reference>
<dbReference type="CDD" id="cd16416">
    <property type="entry name" value="HAD_BsYqeG-like"/>
    <property type="match status" value="1"/>
</dbReference>
<proteinExistence type="predicted"/>
<gene>
    <name evidence="2" type="ORF">H9931_14385</name>
</gene>
<evidence type="ECO:0000313" key="3">
    <source>
        <dbReference type="Proteomes" id="UP000823863"/>
    </source>
</evidence>
<dbReference type="PANTHER" id="PTHR43316:SF3">
    <property type="entry name" value="HALOACID DEHALOGENASE, TYPE II (AFU_ORTHOLOGUE AFUA_2G07750)-RELATED"/>
    <property type="match status" value="1"/>
</dbReference>
<dbReference type="InterPro" id="IPR006549">
    <property type="entry name" value="HAD-SF_hydro_IIIA"/>
</dbReference>
<dbReference type="Proteomes" id="UP000823863">
    <property type="component" value="Unassembled WGS sequence"/>
</dbReference>
<comment type="caution">
    <text evidence="2">The sequence shown here is derived from an EMBL/GenBank/DDBJ whole genome shotgun (WGS) entry which is preliminary data.</text>
</comment>
<name>A0A9D2PZ18_9FIRM</name>
<organism evidence="2 3">
    <name type="scientific">Candidatus Enterocloster excrementigallinarum</name>
    <dbReference type="NCBI Taxonomy" id="2838558"/>
    <lineage>
        <taxon>Bacteria</taxon>
        <taxon>Bacillati</taxon>
        <taxon>Bacillota</taxon>
        <taxon>Clostridia</taxon>
        <taxon>Lachnospirales</taxon>
        <taxon>Lachnospiraceae</taxon>
        <taxon>Enterocloster</taxon>
    </lineage>
</organism>
<dbReference type="InterPro" id="IPR051540">
    <property type="entry name" value="S-2-haloacid_dehalogenase"/>
</dbReference>
<dbReference type="NCBIfam" id="TIGR01668">
    <property type="entry name" value="YqeG_hyp_ppase"/>
    <property type="match status" value="1"/>
</dbReference>
<dbReference type="PANTHER" id="PTHR43316">
    <property type="entry name" value="HYDROLASE, HALOACID DELAHOGENASE-RELATED"/>
    <property type="match status" value="1"/>
</dbReference>
<dbReference type="SUPFAM" id="SSF56784">
    <property type="entry name" value="HAD-like"/>
    <property type="match status" value="1"/>
</dbReference>
<dbReference type="GO" id="GO:0008962">
    <property type="term" value="F:phosphatidylglycerophosphatase activity"/>
    <property type="evidence" value="ECO:0007669"/>
    <property type="project" value="InterPro"/>
</dbReference>
<dbReference type="Pfam" id="PF00702">
    <property type="entry name" value="Hydrolase"/>
    <property type="match status" value="1"/>
</dbReference>
<dbReference type="NCBIfam" id="TIGR01662">
    <property type="entry name" value="HAD-SF-IIIA"/>
    <property type="match status" value="1"/>
</dbReference>
<dbReference type="EMBL" id="DWWB01000086">
    <property type="protein sequence ID" value="HJC67875.1"/>
    <property type="molecule type" value="Genomic_DNA"/>
</dbReference>
<keyword evidence="1" id="KW-0378">Hydrolase</keyword>
<evidence type="ECO:0000313" key="2">
    <source>
        <dbReference type="EMBL" id="HJC67875.1"/>
    </source>
</evidence>
<dbReference type="InterPro" id="IPR010021">
    <property type="entry name" value="PGPP1/Gep4"/>
</dbReference>
<reference evidence="2" key="1">
    <citation type="journal article" date="2021" name="PeerJ">
        <title>Extensive microbial diversity within the chicken gut microbiome revealed by metagenomics and culture.</title>
        <authorList>
            <person name="Gilroy R."/>
            <person name="Ravi A."/>
            <person name="Getino M."/>
            <person name="Pursley I."/>
            <person name="Horton D.L."/>
            <person name="Alikhan N.F."/>
            <person name="Baker D."/>
            <person name="Gharbi K."/>
            <person name="Hall N."/>
            <person name="Watson M."/>
            <person name="Adriaenssens E.M."/>
            <person name="Foster-Nyarko E."/>
            <person name="Jarju S."/>
            <person name="Secka A."/>
            <person name="Antonio M."/>
            <person name="Oren A."/>
            <person name="Chaudhuri R.R."/>
            <person name="La Ragione R."/>
            <person name="Hildebrand F."/>
            <person name="Pallen M.J."/>
        </authorList>
    </citation>
    <scope>NUCLEOTIDE SEQUENCE</scope>
    <source>
        <strain evidence="2">CHK198-12963</strain>
    </source>
</reference>